<protein>
    <submittedName>
        <fullName evidence="1">Uncharacterized protein</fullName>
    </submittedName>
</protein>
<dbReference type="Proteomes" id="UP000198211">
    <property type="component" value="Unassembled WGS sequence"/>
</dbReference>
<dbReference type="OrthoDB" id="161806at2759"/>
<accession>A0A225W9D0</accession>
<dbReference type="EMBL" id="NBNE01001357">
    <property type="protein sequence ID" value="OWZ14353.1"/>
    <property type="molecule type" value="Genomic_DNA"/>
</dbReference>
<evidence type="ECO:0000313" key="2">
    <source>
        <dbReference type="Proteomes" id="UP000198211"/>
    </source>
</evidence>
<gene>
    <name evidence="1" type="ORF">PHMEG_00012183</name>
</gene>
<organism evidence="1 2">
    <name type="scientific">Phytophthora megakarya</name>
    <dbReference type="NCBI Taxonomy" id="4795"/>
    <lineage>
        <taxon>Eukaryota</taxon>
        <taxon>Sar</taxon>
        <taxon>Stramenopiles</taxon>
        <taxon>Oomycota</taxon>
        <taxon>Peronosporomycetes</taxon>
        <taxon>Peronosporales</taxon>
        <taxon>Peronosporaceae</taxon>
        <taxon>Phytophthora</taxon>
    </lineage>
</organism>
<sequence>MRLKKPLITEFVRSHLISRTIHAWSVLFQEQCPRTRSELFAQADQWLLDTSDLALYAASEALAFFELILMAAAPEIYSRDLPWIGSSPVRLCILITPQSTSK</sequence>
<dbReference type="AlphaFoldDB" id="A0A225W9D0"/>
<comment type="caution">
    <text evidence="1">The sequence shown here is derived from an EMBL/GenBank/DDBJ whole genome shotgun (WGS) entry which is preliminary data.</text>
</comment>
<reference evidence="2" key="1">
    <citation type="submission" date="2017-03" db="EMBL/GenBank/DDBJ databases">
        <title>Phytopthora megakarya and P. palmivora, two closely related causual agents of cacao black pod achieved similar genome size and gene model numbers by different mechanisms.</title>
        <authorList>
            <person name="Ali S."/>
            <person name="Shao J."/>
            <person name="Larry D.J."/>
            <person name="Kronmiller B."/>
            <person name="Shen D."/>
            <person name="Strem M.D."/>
            <person name="Melnick R.L."/>
            <person name="Guiltinan M.J."/>
            <person name="Tyler B.M."/>
            <person name="Meinhardt L.W."/>
            <person name="Bailey B.A."/>
        </authorList>
    </citation>
    <scope>NUCLEOTIDE SEQUENCE [LARGE SCALE GENOMIC DNA]</scope>
    <source>
        <strain evidence="2">zdho120</strain>
    </source>
</reference>
<keyword evidence="2" id="KW-1185">Reference proteome</keyword>
<proteinExistence type="predicted"/>
<name>A0A225W9D0_9STRA</name>
<dbReference type="STRING" id="4795.A0A225W9D0"/>
<evidence type="ECO:0000313" key="1">
    <source>
        <dbReference type="EMBL" id="OWZ14353.1"/>
    </source>
</evidence>